<feature type="signal peptide" evidence="1">
    <location>
        <begin position="1"/>
        <end position="44"/>
    </location>
</feature>
<dbReference type="Proteomes" id="UP000183209">
    <property type="component" value="Unassembled WGS sequence"/>
</dbReference>
<reference evidence="2 3" key="1">
    <citation type="submission" date="2016-10" db="EMBL/GenBank/DDBJ databases">
        <authorList>
            <person name="de Groot N.N."/>
        </authorList>
    </citation>
    <scope>NUCLEOTIDE SEQUENCE [LARGE SCALE GENOMIC DNA]</scope>
    <source>
        <strain evidence="2 3">CGMCC 1.6114</strain>
    </source>
</reference>
<gene>
    <name evidence="2" type="ORF">SAMN04487906_1850</name>
</gene>
<sequence length="213" mass="24541">MNFFNTTTKRYRLFKLSDTRANGNIKTLLLALSFALLSSGQSVAQGMPVYDNTNFISLAKQLIESAKQTSQLLKTVDFLRQQKDRIEQVSSVIKQLEAVSKLIANNRKLFDMVQNDLQQILNSPYIKPQEVERVIASFNEIIDRSMQSVTYVDKILTSDYLKMSDAERAALLKDYETQSNEMVAEVAAKTRRYKEIISFRSMQDKINNRQTQY</sequence>
<evidence type="ECO:0000313" key="3">
    <source>
        <dbReference type="Proteomes" id="UP000183209"/>
    </source>
</evidence>
<dbReference type="EMBL" id="FPAG01000005">
    <property type="protein sequence ID" value="SFS84119.1"/>
    <property type="molecule type" value="Genomic_DNA"/>
</dbReference>
<dbReference type="AlphaFoldDB" id="A0A1I6T4F9"/>
<feature type="chain" id="PRO_5010364713" description="Conjugal transfer protein" evidence="1">
    <location>
        <begin position="45"/>
        <end position="213"/>
    </location>
</feature>
<accession>A0A1I6T4F9</accession>
<keyword evidence="1" id="KW-0732">Signal</keyword>
<name>A0A1I6T4F9_9FLAO</name>
<organism evidence="2 3">
    <name type="scientific">Zhouia amylolytica</name>
    <dbReference type="NCBI Taxonomy" id="376730"/>
    <lineage>
        <taxon>Bacteria</taxon>
        <taxon>Pseudomonadati</taxon>
        <taxon>Bacteroidota</taxon>
        <taxon>Flavobacteriia</taxon>
        <taxon>Flavobacteriales</taxon>
        <taxon>Flavobacteriaceae</taxon>
        <taxon>Zhouia</taxon>
    </lineage>
</organism>
<proteinExistence type="predicted"/>
<evidence type="ECO:0000313" key="2">
    <source>
        <dbReference type="EMBL" id="SFS84119.1"/>
    </source>
</evidence>
<evidence type="ECO:0000256" key="1">
    <source>
        <dbReference type="SAM" id="SignalP"/>
    </source>
</evidence>
<evidence type="ECO:0008006" key="4">
    <source>
        <dbReference type="Google" id="ProtNLM"/>
    </source>
</evidence>
<protein>
    <recommendedName>
        <fullName evidence="4">Conjugal transfer protein</fullName>
    </recommendedName>
</protein>